<keyword evidence="7" id="KW-0046">Antibiotic resistance</keyword>
<evidence type="ECO:0000256" key="2">
    <source>
        <dbReference type="ARBA" id="ARBA00007783"/>
    </source>
</evidence>
<keyword evidence="3" id="KW-1003">Cell membrane</keyword>
<dbReference type="EMBL" id="NGAF01000001">
    <property type="protein sequence ID" value="OXR47599.1"/>
    <property type="molecule type" value="Genomic_DNA"/>
</dbReference>
<feature type="transmembrane region" description="Helical" evidence="8">
    <location>
        <begin position="254"/>
        <end position="273"/>
    </location>
</feature>
<evidence type="ECO:0000256" key="5">
    <source>
        <dbReference type="ARBA" id="ARBA00022989"/>
    </source>
</evidence>
<keyword evidence="4 8" id="KW-0812">Transmembrane</keyword>
<dbReference type="Proteomes" id="UP000215506">
    <property type="component" value="Unassembled WGS sequence"/>
</dbReference>
<evidence type="ECO:0000256" key="6">
    <source>
        <dbReference type="ARBA" id="ARBA00023136"/>
    </source>
</evidence>
<dbReference type="RefSeq" id="WP_094024345.1">
    <property type="nucleotide sequence ID" value="NZ_NGAF01000001.1"/>
</dbReference>
<name>A0A231HFI5_9NOCA</name>
<evidence type="ECO:0000256" key="7">
    <source>
        <dbReference type="ARBA" id="ARBA00023251"/>
    </source>
</evidence>
<dbReference type="AlphaFoldDB" id="A0A231HFI5"/>
<dbReference type="GO" id="GO:0043190">
    <property type="term" value="C:ATP-binding cassette (ABC) transporter complex"/>
    <property type="evidence" value="ECO:0007669"/>
    <property type="project" value="InterPro"/>
</dbReference>
<comment type="similarity">
    <text evidence="2">Belongs to the ABC-2 integral membrane protein family.</text>
</comment>
<sequence length="277" mass="29442">MTVRIQAMPRRGAHAVLRGWWLPCWVLTRRQIRPSLRNGEVLTAVLAPTVFTLGFYVPLNRVMSFAGHGASSYAQFLMPMIVMQAVSFCASAAALRAAVDARDGLDARLATMPIPSIAPLTARTAATGYRVVIALAAALLAAHVIGFRFGGSNWETLGFLLFSVSVGVMLGLFGDLLGALSKSPEATTQVLMLPQLILGMVSTGFAPASQFPPWIQGFARNQPVSQFVDAMRALAGDKPGFATAVDRSTIGPGVMWTVAGLLVFGAGSVVLAVRRQR</sequence>
<dbReference type="Pfam" id="PF12698">
    <property type="entry name" value="ABC2_membrane_3"/>
    <property type="match status" value="1"/>
</dbReference>
<organism evidence="10 11">
    <name type="scientific">Nocardia cerradoensis</name>
    <dbReference type="NCBI Taxonomy" id="85688"/>
    <lineage>
        <taxon>Bacteria</taxon>
        <taxon>Bacillati</taxon>
        <taxon>Actinomycetota</taxon>
        <taxon>Actinomycetes</taxon>
        <taxon>Mycobacteriales</taxon>
        <taxon>Nocardiaceae</taxon>
        <taxon>Nocardia</taxon>
    </lineage>
</organism>
<protein>
    <submittedName>
        <fullName evidence="10">Doxorubicin resistance ABC transporter permease protein DrrB</fullName>
    </submittedName>
</protein>
<proteinExistence type="inferred from homology"/>
<accession>A0A231HFI5</accession>
<dbReference type="GO" id="GO:0046677">
    <property type="term" value="P:response to antibiotic"/>
    <property type="evidence" value="ECO:0007669"/>
    <property type="project" value="UniProtKB-KW"/>
</dbReference>
<keyword evidence="11" id="KW-1185">Reference proteome</keyword>
<feature type="transmembrane region" description="Helical" evidence="8">
    <location>
        <begin position="131"/>
        <end position="151"/>
    </location>
</feature>
<feature type="domain" description="ABC-2 type transporter transmembrane" evidence="9">
    <location>
        <begin position="69"/>
        <end position="268"/>
    </location>
</feature>
<reference evidence="10 11" key="1">
    <citation type="submission" date="2017-07" db="EMBL/GenBank/DDBJ databases">
        <title>First draft Genome Sequence of Nocardia cerradoensis isolated from human infection.</title>
        <authorList>
            <person name="Carrasco G."/>
        </authorList>
    </citation>
    <scope>NUCLEOTIDE SEQUENCE [LARGE SCALE GENOMIC DNA]</scope>
    <source>
        <strain evidence="10 11">CNM20130759</strain>
    </source>
</reference>
<dbReference type="InterPro" id="IPR000412">
    <property type="entry name" value="ABC_2_transport"/>
</dbReference>
<dbReference type="PIRSF" id="PIRSF006648">
    <property type="entry name" value="DrrB"/>
    <property type="match status" value="1"/>
</dbReference>
<dbReference type="InterPro" id="IPR013525">
    <property type="entry name" value="ABC2_TM"/>
</dbReference>
<comment type="subcellular location">
    <subcellularLocation>
        <location evidence="1">Cell membrane</location>
        <topology evidence="1">Multi-pass membrane protein</topology>
    </subcellularLocation>
</comment>
<dbReference type="InterPro" id="IPR051328">
    <property type="entry name" value="T7SS_ABC-Transporter"/>
</dbReference>
<evidence type="ECO:0000259" key="9">
    <source>
        <dbReference type="Pfam" id="PF12698"/>
    </source>
</evidence>
<evidence type="ECO:0000256" key="4">
    <source>
        <dbReference type="ARBA" id="ARBA00022692"/>
    </source>
</evidence>
<keyword evidence="5 8" id="KW-1133">Transmembrane helix</keyword>
<feature type="transmembrane region" description="Helical" evidence="8">
    <location>
        <begin position="190"/>
        <end position="208"/>
    </location>
</feature>
<gene>
    <name evidence="10" type="primary">drrB_1</name>
    <name evidence="10" type="ORF">B7C42_00724</name>
</gene>
<dbReference type="GO" id="GO:0140359">
    <property type="term" value="F:ABC-type transporter activity"/>
    <property type="evidence" value="ECO:0007669"/>
    <property type="project" value="InterPro"/>
</dbReference>
<keyword evidence="6 8" id="KW-0472">Membrane</keyword>
<evidence type="ECO:0000256" key="3">
    <source>
        <dbReference type="ARBA" id="ARBA00022475"/>
    </source>
</evidence>
<evidence type="ECO:0000313" key="10">
    <source>
        <dbReference type="EMBL" id="OXR47599.1"/>
    </source>
</evidence>
<feature type="transmembrane region" description="Helical" evidence="8">
    <location>
        <begin position="157"/>
        <end position="178"/>
    </location>
</feature>
<comment type="caution">
    <text evidence="10">The sequence shown here is derived from an EMBL/GenBank/DDBJ whole genome shotgun (WGS) entry which is preliminary data.</text>
</comment>
<dbReference type="PANTHER" id="PTHR43077">
    <property type="entry name" value="TRANSPORT PERMEASE YVFS-RELATED"/>
    <property type="match status" value="1"/>
</dbReference>
<dbReference type="PANTHER" id="PTHR43077:SF8">
    <property type="entry name" value="DOXORUBICIN RESISTANCE ABC TRANSPORTER PERMEASE PROTEIN DRRB"/>
    <property type="match status" value="1"/>
</dbReference>
<feature type="transmembrane region" description="Helical" evidence="8">
    <location>
        <begin position="39"/>
        <end position="57"/>
    </location>
</feature>
<evidence type="ECO:0000256" key="1">
    <source>
        <dbReference type="ARBA" id="ARBA00004651"/>
    </source>
</evidence>
<feature type="transmembrane region" description="Helical" evidence="8">
    <location>
        <begin position="77"/>
        <end position="99"/>
    </location>
</feature>
<evidence type="ECO:0000313" key="11">
    <source>
        <dbReference type="Proteomes" id="UP000215506"/>
    </source>
</evidence>
<evidence type="ECO:0000256" key="8">
    <source>
        <dbReference type="SAM" id="Phobius"/>
    </source>
</evidence>